<keyword evidence="3" id="KW-1185">Reference proteome</keyword>
<dbReference type="InterPro" id="IPR050238">
    <property type="entry name" value="DNA_Rep/Repair_Clamp_Loader"/>
</dbReference>
<gene>
    <name evidence="2" type="primary">dnaX</name>
    <name evidence="2" type="ORF">MAMT_01969</name>
</gene>
<feature type="region of interest" description="Disordered" evidence="1">
    <location>
        <begin position="287"/>
        <end position="308"/>
    </location>
</feature>
<dbReference type="PANTHER" id="PTHR11669">
    <property type="entry name" value="REPLICATION FACTOR C / DNA POLYMERASE III GAMMA-TAU SUBUNIT"/>
    <property type="match status" value="1"/>
</dbReference>
<keyword evidence="2" id="KW-0548">Nucleotidyltransferase</keyword>
<organism evidence="2 3">
    <name type="scientific">Methylacidimicrobium tartarophylax</name>
    <dbReference type="NCBI Taxonomy" id="1041768"/>
    <lineage>
        <taxon>Bacteria</taxon>
        <taxon>Pseudomonadati</taxon>
        <taxon>Verrucomicrobiota</taxon>
        <taxon>Methylacidimicrobium</taxon>
    </lineage>
</organism>
<name>A0A5E6ME82_9BACT</name>
<protein>
    <submittedName>
        <fullName evidence="2">DNA polymerase III subunit tau</fullName>
        <ecNumber evidence="2">2.7.7.7</ecNumber>
    </submittedName>
</protein>
<dbReference type="InterPro" id="IPR027417">
    <property type="entry name" value="P-loop_NTPase"/>
</dbReference>
<accession>A0A5E6ME82</accession>
<evidence type="ECO:0000313" key="3">
    <source>
        <dbReference type="Proteomes" id="UP000334923"/>
    </source>
</evidence>
<evidence type="ECO:0000313" key="2">
    <source>
        <dbReference type="EMBL" id="VVM07873.1"/>
    </source>
</evidence>
<dbReference type="SUPFAM" id="SSF52540">
    <property type="entry name" value="P-loop containing nucleoside triphosphate hydrolases"/>
    <property type="match status" value="1"/>
</dbReference>
<dbReference type="OrthoDB" id="9811073at2"/>
<proteinExistence type="predicted"/>
<dbReference type="Pfam" id="PF13177">
    <property type="entry name" value="DNA_pol3_delta2"/>
    <property type="match status" value="1"/>
</dbReference>
<dbReference type="RefSeq" id="WP_142660806.1">
    <property type="nucleotide sequence ID" value="NZ_CABFVA020000114.1"/>
</dbReference>
<dbReference type="GO" id="GO:0006261">
    <property type="term" value="P:DNA-templated DNA replication"/>
    <property type="evidence" value="ECO:0007669"/>
    <property type="project" value="TreeGrafter"/>
</dbReference>
<reference evidence="2 3" key="1">
    <citation type="submission" date="2019-09" db="EMBL/GenBank/DDBJ databases">
        <authorList>
            <person name="Cremers G."/>
        </authorList>
    </citation>
    <scope>NUCLEOTIDE SEQUENCE [LARGE SCALE GENOMIC DNA]</scope>
    <source>
        <strain evidence="2">4A</strain>
    </source>
</reference>
<dbReference type="GO" id="GO:0003887">
    <property type="term" value="F:DNA-directed DNA polymerase activity"/>
    <property type="evidence" value="ECO:0007669"/>
    <property type="project" value="UniProtKB-EC"/>
</dbReference>
<dbReference type="PANTHER" id="PTHR11669:SF8">
    <property type="entry name" value="DNA POLYMERASE III SUBUNIT DELTA"/>
    <property type="match status" value="1"/>
</dbReference>
<dbReference type="EC" id="2.7.7.7" evidence="2"/>
<keyword evidence="2" id="KW-0808">Transferase</keyword>
<dbReference type="Proteomes" id="UP000334923">
    <property type="component" value="Unassembled WGS sequence"/>
</dbReference>
<evidence type="ECO:0000256" key="1">
    <source>
        <dbReference type="SAM" id="MobiDB-lite"/>
    </source>
</evidence>
<dbReference type="AlphaFoldDB" id="A0A5E6ME82"/>
<dbReference type="Gene3D" id="3.40.50.300">
    <property type="entry name" value="P-loop containing nucleotide triphosphate hydrolases"/>
    <property type="match status" value="1"/>
</dbReference>
<sequence length="308" mass="34515">MSLDSETILLRLQQALASDRLAHAYLLLGTSSSQLEALAMRIAELLLGPRPEIQPDFHLARAESRLRRIPIERMRELMEMLSLKPYRSRFRVALVCDAERMCLGGGEAANSFLKTLEEPPQDVVILLTSTQPQMLLPTISSRCIPLTVQADRAAREQADPREAKFLADWFAASQTPLLRAFRRAAILETALLEIRKEIESELGDADQGEPEEIRAALVESAVDLRRERLLSRLEEAYAREQRLREAGPGPGGVPGREIRLLEELLRDLRGGLDPSLAYARACLEIEESTKMNGSDAKESSWKPKKLPN</sequence>
<dbReference type="EMBL" id="CABFVA020000114">
    <property type="protein sequence ID" value="VVM07873.1"/>
    <property type="molecule type" value="Genomic_DNA"/>
</dbReference>